<evidence type="ECO:0000256" key="1">
    <source>
        <dbReference type="ARBA" id="ARBA00023186"/>
    </source>
</evidence>
<dbReference type="CDD" id="cd06257">
    <property type="entry name" value="DnaJ"/>
    <property type="match status" value="1"/>
</dbReference>
<accession>A0A015JJR8</accession>
<feature type="compositionally biased region" description="Low complexity" evidence="2">
    <location>
        <begin position="121"/>
        <end position="141"/>
    </location>
</feature>
<dbReference type="Pfam" id="PF00226">
    <property type="entry name" value="DnaJ"/>
    <property type="match status" value="1"/>
</dbReference>
<feature type="region of interest" description="Disordered" evidence="2">
    <location>
        <begin position="116"/>
        <end position="143"/>
    </location>
</feature>
<sequence>MDYNSILEAMGSNDDDDKFYENLYEVLGCFPTSTTEQISTEYKKRVLHCHPDKVINERDKKEAEEQFQKLSTAYNILNDEKERKYYDNWRNGSIKISYKMWRELVIKKGHAVHWQPPPKETLSITDNSDNSSTTNSTVSTSAMENNIPINNKSFWNFTSSGNRDYLYEKFRNYEI</sequence>
<dbReference type="InterPro" id="IPR036869">
    <property type="entry name" value="J_dom_sf"/>
</dbReference>
<keyword evidence="5" id="KW-1185">Reference proteome</keyword>
<dbReference type="HOGENOM" id="CLU_118857_0_0_1"/>
<dbReference type="SUPFAM" id="SSF46565">
    <property type="entry name" value="Chaperone J-domain"/>
    <property type="match status" value="1"/>
</dbReference>
<dbReference type="InterPro" id="IPR018253">
    <property type="entry name" value="DnaJ_domain_CS"/>
</dbReference>
<evidence type="ECO:0000259" key="3">
    <source>
        <dbReference type="PROSITE" id="PS50076"/>
    </source>
</evidence>
<dbReference type="PROSITE" id="PS50076">
    <property type="entry name" value="DNAJ_2"/>
    <property type="match status" value="1"/>
</dbReference>
<dbReference type="InterPro" id="IPR029827">
    <property type="entry name" value="JDP1-like"/>
</dbReference>
<dbReference type="GO" id="GO:0005737">
    <property type="term" value="C:cytoplasm"/>
    <property type="evidence" value="ECO:0007669"/>
    <property type="project" value="TreeGrafter"/>
</dbReference>
<dbReference type="PROSITE" id="PS00636">
    <property type="entry name" value="DNAJ_1"/>
    <property type="match status" value="1"/>
</dbReference>
<dbReference type="Gene3D" id="1.10.287.110">
    <property type="entry name" value="DnaJ domain"/>
    <property type="match status" value="1"/>
</dbReference>
<dbReference type="AlphaFoldDB" id="A0A015JJR8"/>
<evidence type="ECO:0000313" key="4">
    <source>
        <dbReference type="EMBL" id="EXX55159.1"/>
    </source>
</evidence>
<organism evidence="4 5">
    <name type="scientific">Rhizophagus irregularis (strain DAOM 197198w)</name>
    <name type="common">Glomus intraradices</name>
    <dbReference type="NCBI Taxonomy" id="1432141"/>
    <lineage>
        <taxon>Eukaryota</taxon>
        <taxon>Fungi</taxon>
        <taxon>Fungi incertae sedis</taxon>
        <taxon>Mucoromycota</taxon>
        <taxon>Glomeromycotina</taxon>
        <taxon>Glomeromycetes</taxon>
        <taxon>Glomerales</taxon>
        <taxon>Glomeraceae</taxon>
        <taxon>Rhizophagus</taxon>
    </lineage>
</organism>
<keyword evidence="1" id="KW-0143">Chaperone</keyword>
<name>A0A015JJR8_RHIIW</name>
<dbReference type="SMR" id="A0A015JJR8"/>
<dbReference type="PRINTS" id="PR00625">
    <property type="entry name" value="JDOMAIN"/>
</dbReference>
<comment type="caution">
    <text evidence="4">The sequence shown here is derived from an EMBL/GenBank/DDBJ whole genome shotgun (WGS) entry which is preliminary data.</text>
</comment>
<evidence type="ECO:0000256" key="2">
    <source>
        <dbReference type="SAM" id="MobiDB-lite"/>
    </source>
</evidence>
<dbReference type="InterPro" id="IPR001623">
    <property type="entry name" value="DnaJ_domain"/>
</dbReference>
<dbReference type="PANTHER" id="PTHR44500">
    <property type="entry name" value="DNAJ HOMOLOG SUBFAMILY C MEMBER 12"/>
    <property type="match status" value="1"/>
</dbReference>
<reference evidence="4 5" key="1">
    <citation type="submission" date="2014-02" db="EMBL/GenBank/DDBJ databases">
        <title>Single nucleus genome sequencing reveals high similarity among nuclei of an endomycorrhizal fungus.</title>
        <authorList>
            <person name="Lin K."/>
            <person name="Geurts R."/>
            <person name="Zhang Z."/>
            <person name="Limpens E."/>
            <person name="Saunders D.G."/>
            <person name="Mu D."/>
            <person name="Pang E."/>
            <person name="Cao H."/>
            <person name="Cha H."/>
            <person name="Lin T."/>
            <person name="Zhou Q."/>
            <person name="Shang Y."/>
            <person name="Li Y."/>
            <person name="Ivanov S."/>
            <person name="Sharma T."/>
            <person name="Velzen R.V."/>
            <person name="Ruijter N.D."/>
            <person name="Aanen D.K."/>
            <person name="Win J."/>
            <person name="Kamoun S."/>
            <person name="Bisseling T."/>
            <person name="Huang S."/>
        </authorList>
    </citation>
    <scope>NUCLEOTIDE SEQUENCE [LARGE SCALE GENOMIC DNA]</scope>
    <source>
        <strain evidence="5">DAOM197198w</strain>
    </source>
</reference>
<protein>
    <submittedName>
        <fullName evidence="4">Xdj1p</fullName>
    </submittedName>
</protein>
<evidence type="ECO:0000313" key="5">
    <source>
        <dbReference type="Proteomes" id="UP000022910"/>
    </source>
</evidence>
<proteinExistence type="predicted"/>
<dbReference type="PANTHER" id="PTHR44500:SF1">
    <property type="entry name" value="DNAJ HOMOLOG SUBFAMILY C MEMBER 12"/>
    <property type="match status" value="1"/>
</dbReference>
<dbReference type="OrthoDB" id="436519at2759"/>
<dbReference type="EMBL" id="JEMT01028306">
    <property type="protein sequence ID" value="EXX55159.1"/>
    <property type="molecule type" value="Genomic_DNA"/>
</dbReference>
<dbReference type="Proteomes" id="UP000022910">
    <property type="component" value="Unassembled WGS sequence"/>
</dbReference>
<feature type="domain" description="J" evidence="3">
    <location>
        <begin position="22"/>
        <end position="90"/>
    </location>
</feature>
<gene>
    <name evidence="4" type="ORF">RirG_227850</name>
</gene>
<dbReference type="OMA" id="LLCEYKV"/>
<dbReference type="STRING" id="1432141.A0A015JJR8"/>
<dbReference type="SMART" id="SM00271">
    <property type="entry name" value="DnaJ"/>
    <property type="match status" value="1"/>
</dbReference>